<evidence type="ECO:0000256" key="1">
    <source>
        <dbReference type="ARBA" id="ARBA00012513"/>
    </source>
</evidence>
<protein>
    <recommendedName>
        <fullName evidence="1">non-specific serine/threonine protein kinase</fullName>
        <ecNumber evidence="1">2.7.11.1</ecNumber>
    </recommendedName>
</protein>
<sequence length="224" mass="25537">MQIDEKVQREIINHRSLRHPNIIAFKESSVFNSLPRSTVGTPAYVAPEVLQKKEYDGKVADVWSCGVTLYVMLFGTYPFVDPDNPNNIYKMFQRILTLAYCIPKDANLSKECLHLISRIFVLDAKERITIPEIKKHEWYLKNLPEELRAENETEEQPLGGQYSDHEPMQSNETIMQIVEEATIPDPSFADVLAMDVETGTDSDEDDDDWLVDSSGELVAITSIQ</sequence>
<evidence type="ECO:0000313" key="11">
    <source>
        <dbReference type="Proteomes" id="UP001153076"/>
    </source>
</evidence>
<dbReference type="OrthoDB" id="193931at2759"/>
<dbReference type="Proteomes" id="UP001153076">
    <property type="component" value="Unassembled WGS sequence"/>
</dbReference>
<dbReference type="GO" id="GO:0005524">
    <property type="term" value="F:ATP binding"/>
    <property type="evidence" value="ECO:0007669"/>
    <property type="project" value="UniProtKB-KW"/>
</dbReference>
<evidence type="ECO:0000256" key="2">
    <source>
        <dbReference type="ARBA" id="ARBA00022527"/>
    </source>
</evidence>
<keyword evidence="6" id="KW-0067">ATP-binding</keyword>
<dbReference type="PROSITE" id="PS50011">
    <property type="entry name" value="PROTEIN_KINASE_DOM"/>
    <property type="match status" value="1"/>
</dbReference>
<dbReference type="InterPro" id="IPR000719">
    <property type="entry name" value="Prot_kinase_dom"/>
</dbReference>
<dbReference type="GO" id="GO:0005634">
    <property type="term" value="C:nucleus"/>
    <property type="evidence" value="ECO:0007669"/>
    <property type="project" value="TreeGrafter"/>
</dbReference>
<dbReference type="Gene3D" id="3.30.200.20">
    <property type="entry name" value="Phosphorylase Kinase, domain 1"/>
    <property type="match status" value="1"/>
</dbReference>
<keyword evidence="4" id="KW-0547">Nucleotide-binding</keyword>
<feature type="domain" description="Protein kinase" evidence="9">
    <location>
        <begin position="1"/>
        <end position="139"/>
    </location>
</feature>
<keyword evidence="3" id="KW-0808">Transferase</keyword>
<evidence type="ECO:0000256" key="5">
    <source>
        <dbReference type="ARBA" id="ARBA00022777"/>
    </source>
</evidence>
<dbReference type="PANTHER" id="PTHR24343:SF509">
    <property type="entry name" value="SERINE_THREONINE-PROTEIN KINASE SRK2E"/>
    <property type="match status" value="1"/>
</dbReference>
<dbReference type="SMART" id="SM00220">
    <property type="entry name" value="S_TKc"/>
    <property type="match status" value="1"/>
</dbReference>
<organism evidence="10 11">
    <name type="scientific">Carnegiea gigantea</name>
    <dbReference type="NCBI Taxonomy" id="171969"/>
    <lineage>
        <taxon>Eukaryota</taxon>
        <taxon>Viridiplantae</taxon>
        <taxon>Streptophyta</taxon>
        <taxon>Embryophyta</taxon>
        <taxon>Tracheophyta</taxon>
        <taxon>Spermatophyta</taxon>
        <taxon>Magnoliopsida</taxon>
        <taxon>eudicotyledons</taxon>
        <taxon>Gunneridae</taxon>
        <taxon>Pentapetalae</taxon>
        <taxon>Caryophyllales</taxon>
        <taxon>Cactineae</taxon>
        <taxon>Cactaceae</taxon>
        <taxon>Cactoideae</taxon>
        <taxon>Echinocereeae</taxon>
        <taxon>Carnegiea</taxon>
    </lineage>
</organism>
<dbReference type="Pfam" id="PF00069">
    <property type="entry name" value="Pkinase"/>
    <property type="match status" value="1"/>
</dbReference>
<dbReference type="AlphaFoldDB" id="A0A9Q1KPQ7"/>
<keyword evidence="5" id="KW-0418">Kinase</keyword>
<dbReference type="GO" id="GO:0006970">
    <property type="term" value="P:response to osmotic stress"/>
    <property type="evidence" value="ECO:0007669"/>
    <property type="project" value="UniProtKB-ARBA"/>
</dbReference>
<dbReference type="GO" id="GO:0004674">
    <property type="term" value="F:protein serine/threonine kinase activity"/>
    <property type="evidence" value="ECO:0007669"/>
    <property type="project" value="UniProtKB-KW"/>
</dbReference>
<dbReference type="InterPro" id="IPR011009">
    <property type="entry name" value="Kinase-like_dom_sf"/>
</dbReference>
<proteinExistence type="predicted"/>
<dbReference type="EMBL" id="JAKOGI010000051">
    <property type="protein sequence ID" value="KAJ8446628.1"/>
    <property type="molecule type" value="Genomic_DNA"/>
</dbReference>
<evidence type="ECO:0000256" key="8">
    <source>
        <dbReference type="ARBA" id="ARBA00048679"/>
    </source>
</evidence>
<evidence type="ECO:0000256" key="7">
    <source>
        <dbReference type="ARBA" id="ARBA00047899"/>
    </source>
</evidence>
<evidence type="ECO:0000259" key="9">
    <source>
        <dbReference type="PROSITE" id="PS50011"/>
    </source>
</evidence>
<dbReference type="Gene3D" id="1.10.510.10">
    <property type="entry name" value="Transferase(Phosphotransferase) domain 1"/>
    <property type="match status" value="1"/>
</dbReference>
<accession>A0A9Q1KPQ7</accession>
<dbReference type="SUPFAM" id="SSF56112">
    <property type="entry name" value="Protein kinase-like (PK-like)"/>
    <property type="match status" value="1"/>
</dbReference>
<gene>
    <name evidence="10" type="ORF">Cgig2_002790</name>
</gene>
<evidence type="ECO:0000256" key="3">
    <source>
        <dbReference type="ARBA" id="ARBA00022679"/>
    </source>
</evidence>
<dbReference type="PANTHER" id="PTHR24343">
    <property type="entry name" value="SERINE/THREONINE KINASE"/>
    <property type="match status" value="1"/>
</dbReference>
<comment type="catalytic activity">
    <reaction evidence="8">
        <text>L-seryl-[protein] + ATP = O-phospho-L-seryl-[protein] + ADP + H(+)</text>
        <dbReference type="Rhea" id="RHEA:17989"/>
        <dbReference type="Rhea" id="RHEA-COMP:9863"/>
        <dbReference type="Rhea" id="RHEA-COMP:11604"/>
        <dbReference type="ChEBI" id="CHEBI:15378"/>
        <dbReference type="ChEBI" id="CHEBI:29999"/>
        <dbReference type="ChEBI" id="CHEBI:30616"/>
        <dbReference type="ChEBI" id="CHEBI:83421"/>
        <dbReference type="ChEBI" id="CHEBI:456216"/>
        <dbReference type="EC" id="2.7.11.1"/>
    </reaction>
</comment>
<comment type="catalytic activity">
    <reaction evidence="7">
        <text>L-threonyl-[protein] + ATP = O-phospho-L-threonyl-[protein] + ADP + H(+)</text>
        <dbReference type="Rhea" id="RHEA:46608"/>
        <dbReference type="Rhea" id="RHEA-COMP:11060"/>
        <dbReference type="Rhea" id="RHEA-COMP:11605"/>
        <dbReference type="ChEBI" id="CHEBI:15378"/>
        <dbReference type="ChEBI" id="CHEBI:30013"/>
        <dbReference type="ChEBI" id="CHEBI:30616"/>
        <dbReference type="ChEBI" id="CHEBI:61977"/>
        <dbReference type="ChEBI" id="CHEBI:456216"/>
        <dbReference type="EC" id="2.7.11.1"/>
    </reaction>
</comment>
<evidence type="ECO:0000256" key="6">
    <source>
        <dbReference type="ARBA" id="ARBA00022840"/>
    </source>
</evidence>
<evidence type="ECO:0000313" key="10">
    <source>
        <dbReference type="EMBL" id="KAJ8446628.1"/>
    </source>
</evidence>
<evidence type="ECO:0000256" key="4">
    <source>
        <dbReference type="ARBA" id="ARBA00022741"/>
    </source>
</evidence>
<keyword evidence="2" id="KW-0723">Serine/threonine-protein kinase</keyword>
<comment type="caution">
    <text evidence="10">The sequence shown here is derived from an EMBL/GenBank/DDBJ whole genome shotgun (WGS) entry which is preliminary data.</text>
</comment>
<name>A0A9Q1KPQ7_9CARY</name>
<dbReference type="EC" id="2.7.11.1" evidence="1"/>
<keyword evidence="11" id="KW-1185">Reference proteome</keyword>
<reference evidence="10" key="1">
    <citation type="submission" date="2022-04" db="EMBL/GenBank/DDBJ databases">
        <title>Carnegiea gigantea Genome sequencing and assembly v2.</title>
        <authorList>
            <person name="Copetti D."/>
            <person name="Sanderson M.J."/>
            <person name="Burquez A."/>
            <person name="Wojciechowski M.F."/>
        </authorList>
    </citation>
    <scope>NUCLEOTIDE SEQUENCE</scope>
    <source>
        <strain evidence="10">SGP5-SGP5p</strain>
        <tissue evidence="10">Aerial part</tissue>
    </source>
</reference>